<feature type="region of interest" description="Disordered" evidence="2">
    <location>
        <begin position="727"/>
        <end position="758"/>
    </location>
</feature>
<feature type="compositionally biased region" description="Polar residues" evidence="2">
    <location>
        <begin position="727"/>
        <end position="743"/>
    </location>
</feature>
<feature type="region of interest" description="Disordered" evidence="2">
    <location>
        <begin position="784"/>
        <end position="929"/>
    </location>
</feature>
<feature type="domain" description="G" evidence="3">
    <location>
        <begin position="23"/>
        <end position="159"/>
    </location>
</feature>
<feature type="compositionally biased region" description="Polar residues" evidence="2">
    <location>
        <begin position="691"/>
        <end position="704"/>
    </location>
</feature>
<keyword evidence="5" id="KW-1185">Reference proteome</keyword>
<dbReference type="GeneID" id="108559146"/>
<evidence type="ECO:0000256" key="1">
    <source>
        <dbReference type="SAM" id="Coils"/>
    </source>
</evidence>
<feature type="compositionally biased region" description="Low complexity" evidence="2">
    <location>
        <begin position="744"/>
        <end position="754"/>
    </location>
</feature>
<dbReference type="InterPro" id="IPR058519">
    <property type="entry name" value="DUF8206"/>
</dbReference>
<dbReference type="SUPFAM" id="SSF52540">
    <property type="entry name" value="P-loop containing nucleoside triphosphate hydrolases"/>
    <property type="match status" value="1"/>
</dbReference>
<feature type="compositionally biased region" description="Polar residues" evidence="2">
    <location>
        <begin position="817"/>
        <end position="853"/>
    </location>
</feature>
<feature type="compositionally biased region" description="Low complexity" evidence="2">
    <location>
        <begin position="660"/>
        <end position="677"/>
    </location>
</feature>
<accession>A0ABM1MB41</accession>
<feature type="compositionally biased region" description="Basic residues" evidence="2">
    <location>
        <begin position="870"/>
        <end position="886"/>
    </location>
</feature>
<evidence type="ECO:0000259" key="4">
    <source>
        <dbReference type="Pfam" id="PF26633"/>
    </source>
</evidence>
<dbReference type="RefSeq" id="XP_017771791.1">
    <property type="nucleotide sequence ID" value="XM_017916302.1"/>
</dbReference>
<dbReference type="Gene3D" id="3.40.50.300">
    <property type="entry name" value="P-loop containing nucleotide triphosphate hydrolases"/>
    <property type="match status" value="1"/>
</dbReference>
<dbReference type="InterPro" id="IPR027417">
    <property type="entry name" value="P-loop_NTPase"/>
</dbReference>
<evidence type="ECO:0000259" key="3">
    <source>
        <dbReference type="Pfam" id="PF01926"/>
    </source>
</evidence>
<proteinExistence type="predicted"/>
<feature type="domain" description="DUF8206" evidence="4">
    <location>
        <begin position="353"/>
        <end position="430"/>
    </location>
</feature>
<evidence type="ECO:0000256" key="2">
    <source>
        <dbReference type="SAM" id="MobiDB-lite"/>
    </source>
</evidence>
<reference evidence="6" key="1">
    <citation type="submission" date="2025-08" db="UniProtKB">
        <authorList>
            <consortium name="RefSeq"/>
        </authorList>
    </citation>
    <scope>IDENTIFICATION</scope>
    <source>
        <tissue evidence="6">Whole Larva</tissue>
    </source>
</reference>
<dbReference type="Pfam" id="PF01926">
    <property type="entry name" value="MMR_HSR1"/>
    <property type="match status" value="1"/>
</dbReference>
<evidence type="ECO:0000313" key="5">
    <source>
        <dbReference type="Proteomes" id="UP000695000"/>
    </source>
</evidence>
<dbReference type="CDD" id="cd00882">
    <property type="entry name" value="Ras_like_GTPase"/>
    <property type="match status" value="1"/>
</dbReference>
<dbReference type="PANTHER" id="PTHR32046:SF11">
    <property type="entry name" value="IMMUNE-ASSOCIATED NUCLEOTIDE-BINDING PROTEIN 10-LIKE"/>
    <property type="match status" value="1"/>
</dbReference>
<evidence type="ECO:0000313" key="6">
    <source>
        <dbReference type="RefSeq" id="XP_017771791.1"/>
    </source>
</evidence>
<feature type="compositionally biased region" description="Basic and acidic residues" evidence="2">
    <location>
        <begin position="891"/>
        <end position="917"/>
    </location>
</feature>
<feature type="coiled-coil region" evidence="1">
    <location>
        <begin position="612"/>
        <end position="639"/>
    </location>
</feature>
<dbReference type="Proteomes" id="UP000695000">
    <property type="component" value="Unplaced"/>
</dbReference>
<dbReference type="PANTHER" id="PTHR32046">
    <property type="entry name" value="G DOMAIN-CONTAINING PROTEIN"/>
    <property type="match status" value="1"/>
</dbReference>
<organism evidence="5 6">
    <name type="scientific">Nicrophorus vespilloides</name>
    <name type="common">Boreal carrion beetle</name>
    <dbReference type="NCBI Taxonomy" id="110193"/>
    <lineage>
        <taxon>Eukaryota</taxon>
        <taxon>Metazoa</taxon>
        <taxon>Ecdysozoa</taxon>
        <taxon>Arthropoda</taxon>
        <taxon>Hexapoda</taxon>
        <taxon>Insecta</taxon>
        <taxon>Pterygota</taxon>
        <taxon>Neoptera</taxon>
        <taxon>Endopterygota</taxon>
        <taxon>Coleoptera</taxon>
        <taxon>Polyphaga</taxon>
        <taxon>Staphyliniformia</taxon>
        <taxon>Silphidae</taxon>
        <taxon>Nicrophorinae</taxon>
        <taxon>Nicrophorus</taxon>
    </lineage>
</organism>
<feature type="region of interest" description="Disordered" evidence="2">
    <location>
        <begin position="657"/>
        <end position="709"/>
    </location>
</feature>
<protein>
    <submittedName>
        <fullName evidence="6">Uncharacterized protein LOC108559146</fullName>
    </submittedName>
</protein>
<dbReference type="InterPro" id="IPR006073">
    <property type="entry name" value="GTP-bd"/>
</dbReference>
<keyword evidence="1" id="KW-0175">Coiled coil</keyword>
<sequence>MNKDDDAKSNMKPTDVLKSDINILLLGVTGVGKSTFINSFANYIQYQDIETATKSKLLCLIPSKVSITDINFKEHNITVGDDKNEDKEFGNSSTQGTRAYVFPIQGQDVKIRLIDTPGIGDSRGLDQDKENFENILSYISRFPELHAICFLLRPDVSVINAYFEFCINHLLSRLDKSAAKNIIFVFTSTRCSFYRPAETRTSLGKVLADVEKKSQGVKIPYGKENMFCFDNESFKYLVGKKNGITFGDCEQREFTKSWQTSVDSLWNMLSYISGDMNRKGLTPHSTEKTLSVNETRKLIIDLSKPLADIADLIQDNLTVLNRHQKILLDSELTNDELTKKLYIPCVNLKQKSLNQPVTVCTSVKCSETCTVYGITKYHYKTRCHNPCYLTNVTAEIIGAPELMQCAAMAGTQTCTVCKCSYLAHQHINYETELISDKIEDKSVKKTITTTDDRIKALYKIIQDLKKRSTEFEEERDAIILAMAKFAHYLMNNSITIYNDSYITYIDYLIDRENKLGSHKDAEIIKRYVYLKRRHEMEKKILESAKKDALKIDPNVCMVNSTDVYKCIQNLYDLRHTGKKIKDLHKHQENERKKEMEHNMEYCHPKNIKKPKNKTKQQELENLQKKLRNLNLDGAGIKELFGLIKQENQKPFSQHMKYEAPRNQGNNPRNNNPGNFKPRNNHPGNFHPRNYSPGNFNPRNNSPGNFNPRHISPENYNIYHGMQGNHPYNHNPMNSNPANFHPQTNNPGNFNPYNNSQGNFNPYNISPGNLNSYNNNPGNLNPYNNYPGNFDSINNYPQNFNPNNSNPGNYHPLPGNSKVYNNKTNKMENNLSKNEKSGGSIQQKGRSHQANIPSLLSLPVNNPRGAVPKAKTGKINKKSQNSHKKASNSKQNNKESDDSDDDLKFMKKFLEDQRSGDGKKKKIVLQIEEY</sequence>
<name>A0ABM1MB41_NICVS</name>
<gene>
    <name evidence="6" type="primary">LOC108559146</name>
</gene>
<dbReference type="Pfam" id="PF26633">
    <property type="entry name" value="DUF8206"/>
    <property type="match status" value="1"/>
</dbReference>
<feature type="compositionally biased region" description="Low complexity" evidence="2">
    <location>
        <begin position="784"/>
        <end position="808"/>
    </location>
</feature>